<protein>
    <submittedName>
        <fullName evidence="1">Uncharacterized protein</fullName>
    </submittedName>
</protein>
<dbReference type="STRING" id="386415.NT01CX_2393"/>
<accession>A0Q1G4</accession>
<gene>
    <name evidence="1" type="ordered locus">NT01CX_2393</name>
</gene>
<dbReference type="EMBL" id="CP000382">
    <property type="protein sequence ID" value="ABK61078.1"/>
    <property type="molecule type" value="Genomic_DNA"/>
</dbReference>
<name>A0Q1G4_CLONN</name>
<evidence type="ECO:0000313" key="1">
    <source>
        <dbReference type="EMBL" id="ABK61078.1"/>
    </source>
</evidence>
<dbReference type="AlphaFoldDB" id="A0Q1G4"/>
<keyword evidence="2" id="KW-1185">Reference proteome</keyword>
<proteinExistence type="predicted"/>
<evidence type="ECO:0000313" key="2">
    <source>
        <dbReference type="Proteomes" id="UP000008220"/>
    </source>
</evidence>
<dbReference type="KEGG" id="cno:NT01CX_2393"/>
<dbReference type="Proteomes" id="UP000008220">
    <property type="component" value="Chromosome"/>
</dbReference>
<reference evidence="1 2" key="1">
    <citation type="journal article" date="2006" name="Nat. Biotechnol.">
        <title>The genome and transcriptomes of the anti-tumor agent Clostridium novyi-NT.</title>
        <authorList>
            <person name="Bettegowda C."/>
            <person name="Huang X."/>
            <person name="Lin J."/>
            <person name="Cheong I."/>
            <person name="Kohli M."/>
            <person name="Szabo S.A."/>
            <person name="Zhang X."/>
            <person name="Diaz L.A. Jr."/>
            <person name="Velculescu V.E."/>
            <person name="Parmigiani G."/>
            <person name="Kinzler K.W."/>
            <person name="Vogelstein B."/>
            <person name="Zhou S."/>
        </authorList>
    </citation>
    <scope>NUCLEOTIDE SEQUENCE [LARGE SCALE GENOMIC DNA]</scope>
    <source>
        <strain evidence="1 2">NT</strain>
    </source>
</reference>
<sequence length="88" mass="10466">MIAYFEDRNKIQFMYSGEFIKVKFKFWGSSVEAVLDRLATARIIEKEGNKYIIQAGVYGKGILMWIMSQMQFIEVMEPKEFREEIKKL</sequence>
<dbReference type="RefSeq" id="WP_011722460.1">
    <property type="nucleotide sequence ID" value="NC_008593.1"/>
</dbReference>
<dbReference type="PATRIC" id="fig|386415.7.peg.1496"/>
<dbReference type="HOGENOM" id="CLU_2463651_0_0_9"/>
<organism evidence="1 2">
    <name type="scientific">Clostridium novyi (strain NT)</name>
    <dbReference type="NCBI Taxonomy" id="386415"/>
    <lineage>
        <taxon>Bacteria</taxon>
        <taxon>Bacillati</taxon>
        <taxon>Bacillota</taxon>
        <taxon>Clostridia</taxon>
        <taxon>Eubacteriales</taxon>
        <taxon>Clostridiaceae</taxon>
        <taxon>Clostridium</taxon>
    </lineage>
</organism>
<dbReference type="eggNOG" id="COG2378">
    <property type="taxonomic scope" value="Bacteria"/>
</dbReference>